<dbReference type="Pfam" id="PF21836">
    <property type="entry name" value="DUF6895"/>
    <property type="match status" value="1"/>
</dbReference>
<organism evidence="3 4">
    <name type="scientific">Aliikangiella coralliicola</name>
    <dbReference type="NCBI Taxonomy" id="2592383"/>
    <lineage>
        <taxon>Bacteria</taxon>
        <taxon>Pseudomonadati</taxon>
        <taxon>Pseudomonadota</taxon>
        <taxon>Gammaproteobacteria</taxon>
        <taxon>Oceanospirillales</taxon>
        <taxon>Pleioneaceae</taxon>
        <taxon>Aliikangiella</taxon>
    </lineage>
</organism>
<keyword evidence="1" id="KW-0472">Membrane</keyword>
<dbReference type="AlphaFoldDB" id="A0A545UGX3"/>
<dbReference type="Gene3D" id="1.50.10.20">
    <property type="match status" value="1"/>
</dbReference>
<feature type="transmembrane region" description="Helical" evidence="1">
    <location>
        <begin position="7"/>
        <end position="29"/>
    </location>
</feature>
<dbReference type="InterPro" id="IPR008930">
    <property type="entry name" value="Terpenoid_cyclase/PrenylTrfase"/>
</dbReference>
<feature type="domain" description="DUF6895" evidence="2">
    <location>
        <begin position="268"/>
        <end position="351"/>
    </location>
</feature>
<name>A0A545UGX3_9GAMM</name>
<gene>
    <name evidence="3" type="ORF">FLL46_04070</name>
</gene>
<evidence type="ECO:0000313" key="4">
    <source>
        <dbReference type="Proteomes" id="UP000315439"/>
    </source>
</evidence>
<keyword evidence="4" id="KW-1185">Reference proteome</keyword>
<keyword evidence="1" id="KW-1133">Transmembrane helix</keyword>
<evidence type="ECO:0000256" key="1">
    <source>
        <dbReference type="SAM" id="Phobius"/>
    </source>
</evidence>
<proteinExistence type="predicted"/>
<protein>
    <recommendedName>
        <fullName evidence="2">DUF6895 domain-containing protein</fullName>
    </recommendedName>
</protein>
<comment type="caution">
    <text evidence="3">The sequence shown here is derived from an EMBL/GenBank/DDBJ whole genome shotgun (WGS) entry which is preliminary data.</text>
</comment>
<accession>A0A545UGX3</accession>
<evidence type="ECO:0000259" key="2">
    <source>
        <dbReference type="Pfam" id="PF21836"/>
    </source>
</evidence>
<sequence length="378" mass="44042">MFTKTTPFRLFSFVTLLIITISLIGYSVYFSDPYRNYRSWQFSDLINAQSVSIKPIQLNHNQNIEKRIRDALSHDLPHKEAAILSGLHWLLQFIDQDTNFNDVFSDFIILAHELSRTDIRSHQAEIAGQLLKQSLQRGQEHLDLLFPDDEEGRWDFIGLLPIIANSPEFQEPYFKFYQQQYGELPISPYRSGDMDFQQAVTNSDYEVIGDYLIDTSFLHYYLKQMSEHASNTNILRLPEDNFLMYLKSFESFDYNLDHPVESDEFSDLAYLATHVVLVLTNYGEFEISPSLNNSKVNDYIEQTYPLVRHQLSDLDLLAEYLQCLKILNNEDDKKIALAEQFLLSLQRKDGSWGTMSDFNGEPYIVFHPTWAVLTALNH</sequence>
<dbReference type="EMBL" id="VIKS01000003">
    <property type="protein sequence ID" value="TQV88715.1"/>
    <property type="molecule type" value="Genomic_DNA"/>
</dbReference>
<dbReference type="SUPFAM" id="SSF48239">
    <property type="entry name" value="Terpenoid cyclases/Protein prenyltransferases"/>
    <property type="match status" value="1"/>
</dbReference>
<dbReference type="RefSeq" id="WP_142892167.1">
    <property type="nucleotide sequence ID" value="NZ_ML660161.1"/>
</dbReference>
<dbReference type="Proteomes" id="UP000315439">
    <property type="component" value="Unassembled WGS sequence"/>
</dbReference>
<evidence type="ECO:0000313" key="3">
    <source>
        <dbReference type="EMBL" id="TQV88715.1"/>
    </source>
</evidence>
<keyword evidence="1" id="KW-0812">Transmembrane</keyword>
<reference evidence="3 4" key="1">
    <citation type="submission" date="2019-07" db="EMBL/GenBank/DDBJ databases">
        <title>Draft genome for Aliikangiella sp. M105.</title>
        <authorList>
            <person name="Wang G."/>
        </authorList>
    </citation>
    <scope>NUCLEOTIDE SEQUENCE [LARGE SCALE GENOMIC DNA]</scope>
    <source>
        <strain evidence="3 4">M105</strain>
    </source>
</reference>
<dbReference type="InterPro" id="IPR054190">
    <property type="entry name" value="DUF6895"/>
</dbReference>